<dbReference type="Proteomes" id="UP000694390">
    <property type="component" value="Chromosome 13"/>
</dbReference>
<name>A0A8C4YEP9_9SAUR</name>
<accession>A0A8C4YEP9</accession>
<dbReference type="Pfam" id="PF07546">
    <property type="entry name" value="EMI"/>
    <property type="match status" value="1"/>
</dbReference>
<keyword evidence="2" id="KW-0964">Secreted</keyword>
<evidence type="ECO:0000256" key="4">
    <source>
        <dbReference type="ARBA" id="ARBA00023157"/>
    </source>
</evidence>
<sequence length="161" mass="17889">MSLYSTNHNWSLILGQEQEQGVMQPMLVSFRNWCSYIVTRTVSCHVQNGTFLQRVFQGCRWPGGCNGGSYRAIVRPAYKVAYKTVTALEWKCCPGHSGVSCEEVPLLSILSVDFPGCLNCSKVVELTTRLNSLEAQVSCGRGTSVTFSPQNFVSHGGWDQW</sequence>
<evidence type="ECO:0000256" key="1">
    <source>
        <dbReference type="ARBA" id="ARBA00004613"/>
    </source>
</evidence>
<dbReference type="PROSITE" id="PS51041">
    <property type="entry name" value="EMI"/>
    <property type="match status" value="1"/>
</dbReference>
<feature type="domain" description="EMI" evidence="5">
    <location>
        <begin position="30"/>
        <end position="103"/>
    </location>
</feature>
<keyword evidence="7" id="KW-1185">Reference proteome</keyword>
<evidence type="ECO:0000259" key="5">
    <source>
        <dbReference type="PROSITE" id="PS51041"/>
    </source>
</evidence>
<dbReference type="AlphaFoldDB" id="A0A8C4YEP9"/>
<dbReference type="OrthoDB" id="9837521at2759"/>
<evidence type="ECO:0000313" key="6">
    <source>
        <dbReference type="Ensembl" id="ENSGEVP00005024350.1"/>
    </source>
</evidence>
<dbReference type="GO" id="GO:0005576">
    <property type="term" value="C:extracellular region"/>
    <property type="evidence" value="ECO:0007669"/>
    <property type="project" value="UniProtKB-SubCell"/>
</dbReference>
<dbReference type="Ensembl" id="ENSGEVT00005025599.1">
    <property type="protein sequence ID" value="ENSGEVP00005024350.1"/>
    <property type="gene ID" value="ENSGEVG00005017228.1"/>
</dbReference>
<dbReference type="InterPro" id="IPR011489">
    <property type="entry name" value="EMI_domain"/>
</dbReference>
<dbReference type="InterPro" id="IPR050392">
    <property type="entry name" value="Collagen/C1q_domain"/>
</dbReference>
<keyword evidence="4" id="KW-1015">Disulfide bond</keyword>
<gene>
    <name evidence="6" type="primary">EMID1</name>
</gene>
<evidence type="ECO:0000313" key="7">
    <source>
        <dbReference type="Proteomes" id="UP000694390"/>
    </source>
</evidence>
<dbReference type="GeneTree" id="ENSGT00940000161542"/>
<proteinExistence type="predicted"/>
<evidence type="ECO:0000256" key="2">
    <source>
        <dbReference type="ARBA" id="ARBA00022525"/>
    </source>
</evidence>
<reference evidence="6" key="2">
    <citation type="submission" date="2025-08" db="UniProtKB">
        <authorList>
            <consortium name="Ensembl"/>
        </authorList>
    </citation>
    <scope>IDENTIFICATION</scope>
</reference>
<organism evidence="6 7">
    <name type="scientific">Gopherus evgoodei</name>
    <name type="common">Goodes thornscrub tortoise</name>
    <dbReference type="NCBI Taxonomy" id="1825980"/>
    <lineage>
        <taxon>Eukaryota</taxon>
        <taxon>Metazoa</taxon>
        <taxon>Chordata</taxon>
        <taxon>Craniata</taxon>
        <taxon>Vertebrata</taxon>
        <taxon>Euteleostomi</taxon>
        <taxon>Archelosauria</taxon>
        <taxon>Testudinata</taxon>
        <taxon>Testudines</taxon>
        <taxon>Cryptodira</taxon>
        <taxon>Durocryptodira</taxon>
        <taxon>Testudinoidea</taxon>
        <taxon>Testudinidae</taxon>
        <taxon>Gopherus</taxon>
    </lineage>
</organism>
<dbReference type="PANTHER" id="PTHR15427:SF23">
    <property type="entry name" value="EMI DOMAIN-CONTAINING PROTEIN 1"/>
    <property type="match status" value="1"/>
</dbReference>
<reference evidence="6" key="3">
    <citation type="submission" date="2025-09" db="UniProtKB">
        <authorList>
            <consortium name="Ensembl"/>
        </authorList>
    </citation>
    <scope>IDENTIFICATION</scope>
</reference>
<evidence type="ECO:0000256" key="3">
    <source>
        <dbReference type="ARBA" id="ARBA00022729"/>
    </source>
</evidence>
<reference evidence="6" key="1">
    <citation type="submission" date="2019-06" db="EMBL/GenBank/DDBJ databases">
        <title>G10K-VGP Goodes thornscrub tortoise genome, primary haplotype.</title>
        <authorList>
            <person name="Murphy B."/>
            <person name="Edwards T."/>
            <person name="Rhie A."/>
            <person name="Koren S."/>
            <person name="Phillippy A."/>
            <person name="Fedrigo O."/>
            <person name="Haase B."/>
            <person name="Mountcastle J."/>
            <person name="Lewin H."/>
            <person name="Damas J."/>
            <person name="Howe K."/>
            <person name="Formenti G."/>
            <person name="Myers G."/>
            <person name="Durbin R."/>
            <person name="Jarvis E.D."/>
        </authorList>
    </citation>
    <scope>NUCLEOTIDE SEQUENCE [LARGE SCALE GENOMIC DNA]</scope>
</reference>
<dbReference type="PANTHER" id="PTHR15427">
    <property type="entry name" value="EMILIN ELASTIN MICROFIBRIL INTERFACE-LOCATED PROTEIN ELASTIN MICROFIBRIL INTERFACER"/>
    <property type="match status" value="1"/>
</dbReference>
<comment type="subcellular location">
    <subcellularLocation>
        <location evidence="1">Secreted</location>
    </subcellularLocation>
</comment>
<keyword evidence="3" id="KW-0732">Signal</keyword>
<protein>
    <submittedName>
        <fullName evidence="6">EMI domain containing 1</fullName>
    </submittedName>
</protein>